<keyword evidence="3 6" id="KW-0812">Transmembrane</keyword>
<evidence type="ECO:0000256" key="1">
    <source>
        <dbReference type="ARBA" id="ARBA00004141"/>
    </source>
</evidence>
<sequence length="768" mass="84385">MESYYMIMIGVLFILAITDLIVGVSNDAVNFLNSAIGSKAYTMRVIMIVASVGVLAGSVSSSGMMEVARKGVFMPGMFQFDEIIILFMAVMITDVLLLDLFNTLGLPTSTTVSIVFELLGASVAMALIKINNSDAIYIEQLGEFINTGKALMIISGILLSVVFAFSIGAIVQYLSRLLFSFQFEKNVPYFGALFGGFAITAILYFIIIKGIKGTPFYGDVKHILDNYLFIGIVVSFIAVTVICQLLYKLFHFNILKFIILIGTFSLAMAFAGNDLVNFIGVPIAAFQSFEQWVASGVPASEFSMEGLAGKVPTPTLFLILAGGVMVLTLWFSKKARAVVATGVNLSRQGDGTERFHPNAFSRGVVRISIGMGGAIKKAVPDTVLDKMENRFEQKNRNLSKEEMEKEPAFDLIRASVNLVVAGILISIGTSLKLPLSTTYVTFMVAMGTSLADRAWNRESAVYRIAGVVNVIGGWFLTALVAFSASALIAYIIHLGQAFGGELGMLIVVIVLALIAGGIIIYGIFFKKNTSDEVLAMEDLAVAVANKEEFIAKATRDISSILKHISDIYGRSVKAFVQEDLKMLKKVTEKAGSVDRKAKGLRDNVHHVIHDLNAVSLETGNHYVQVADYLREIGHSISFIVDPMKQYLANNHKPFNEEQADELRELGALIHELYEDVKILASNSPNILDDEELEIVQDRQEKILAYLTQIRKKQIKRIKKNIVGTRNSMLYLSILNETKNLVLQTGNVVKSLRDFFIASSEAFEDELNK</sequence>
<feature type="transmembrane region" description="Helical" evidence="6">
    <location>
        <begin position="6"/>
        <end position="24"/>
    </location>
</feature>
<proteinExistence type="inferred from homology"/>
<feature type="transmembrane region" description="Helical" evidence="6">
    <location>
        <begin position="311"/>
        <end position="331"/>
    </location>
</feature>
<gene>
    <name evidence="7" type="ORF">C7377_0210</name>
</gene>
<keyword evidence="2 6" id="KW-0813">Transport</keyword>
<evidence type="ECO:0000256" key="6">
    <source>
        <dbReference type="RuleBase" id="RU363058"/>
    </source>
</evidence>
<evidence type="ECO:0000256" key="3">
    <source>
        <dbReference type="ARBA" id="ARBA00022692"/>
    </source>
</evidence>
<dbReference type="Proteomes" id="UP000251835">
    <property type="component" value="Unassembled WGS sequence"/>
</dbReference>
<feature type="transmembrane region" description="Helical" evidence="6">
    <location>
        <begin position="467"/>
        <end position="492"/>
    </location>
</feature>
<dbReference type="PANTHER" id="PTHR11101">
    <property type="entry name" value="PHOSPHATE TRANSPORTER"/>
    <property type="match status" value="1"/>
</dbReference>
<dbReference type="RefSeq" id="WP_116495487.1">
    <property type="nucleotide sequence ID" value="NZ_QENZ01000003.1"/>
</dbReference>
<comment type="subcellular location">
    <subcellularLocation>
        <location evidence="1 6">Membrane</location>
        <topology evidence="1 6">Multi-pass membrane protein</topology>
    </subcellularLocation>
</comment>
<dbReference type="PANTHER" id="PTHR11101:SF16">
    <property type="entry name" value="PHOSPHATE TRANSPORTER"/>
    <property type="match status" value="1"/>
</dbReference>
<keyword evidence="8" id="KW-1185">Reference proteome</keyword>
<feature type="transmembrane region" description="Helical" evidence="6">
    <location>
        <begin position="254"/>
        <end position="272"/>
    </location>
</feature>
<feature type="transmembrane region" description="Helical" evidence="6">
    <location>
        <begin position="227"/>
        <end position="247"/>
    </location>
</feature>
<dbReference type="EMBL" id="QENZ01000003">
    <property type="protein sequence ID" value="PVX51917.1"/>
    <property type="molecule type" value="Genomic_DNA"/>
</dbReference>
<evidence type="ECO:0000256" key="4">
    <source>
        <dbReference type="ARBA" id="ARBA00022989"/>
    </source>
</evidence>
<keyword evidence="5 6" id="KW-0472">Membrane</keyword>
<accession>A0A7L4URR9</accession>
<protein>
    <recommendedName>
        <fullName evidence="6">Phosphate transporter</fullName>
    </recommendedName>
</protein>
<dbReference type="Pfam" id="PF01384">
    <property type="entry name" value="PHO4"/>
    <property type="match status" value="1"/>
</dbReference>
<feature type="transmembrane region" description="Helical" evidence="6">
    <location>
        <begin position="113"/>
        <end position="130"/>
    </location>
</feature>
<dbReference type="GO" id="GO:0016020">
    <property type="term" value="C:membrane"/>
    <property type="evidence" value="ECO:0007669"/>
    <property type="project" value="UniProtKB-SubCell"/>
</dbReference>
<organism evidence="7 8">
    <name type="scientific">Balneicella halophila</name>
    <dbReference type="NCBI Taxonomy" id="1537566"/>
    <lineage>
        <taxon>Bacteria</taxon>
        <taxon>Pseudomonadati</taxon>
        <taxon>Bacteroidota</taxon>
        <taxon>Bacteroidia</taxon>
        <taxon>Bacteroidales</taxon>
        <taxon>Balneicellaceae</taxon>
        <taxon>Balneicella</taxon>
    </lineage>
</organism>
<feature type="transmembrane region" description="Helical" evidence="6">
    <location>
        <begin position="187"/>
        <end position="207"/>
    </location>
</feature>
<feature type="transmembrane region" description="Helical" evidence="6">
    <location>
        <begin position="504"/>
        <end position="524"/>
    </location>
</feature>
<feature type="transmembrane region" description="Helical" evidence="6">
    <location>
        <begin position="150"/>
        <end position="175"/>
    </location>
</feature>
<evidence type="ECO:0000313" key="8">
    <source>
        <dbReference type="Proteomes" id="UP000251835"/>
    </source>
</evidence>
<dbReference type="OrthoDB" id="1110016at2"/>
<evidence type="ECO:0000256" key="5">
    <source>
        <dbReference type="ARBA" id="ARBA00023136"/>
    </source>
</evidence>
<dbReference type="GO" id="GO:0005315">
    <property type="term" value="F:phosphate transmembrane transporter activity"/>
    <property type="evidence" value="ECO:0007669"/>
    <property type="project" value="InterPro"/>
</dbReference>
<feature type="transmembrane region" description="Helical" evidence="6">
    <location>
        <begin position="83"/>
        <end position="101"/>
    </location>
</feature>
<feature type="transmembrane region" description="Helical" evidence="6">
    <location>
        <begin position="45"/>
        <end position="63"/>
    </location>
</feature>
<comment type="similarity">
    <text evidence="6">Belongs to the inorganic phosphate transporter (PiT) (TC 2.A.20) family.</text>
</comment>
<dbReference type="GO" id="GO:0035435">
    <property type="term" value="P:phosphate ion transmembrane transport"/>
    <property type="evidence" value="ECO:0007669"/>
    <property type="project" value="TreeGrafter"/>
</dbReference>
<dbReference type="AlphaFoldDB" id="A0A7L4URR9"/>
<evidence type="ECO:0000313" key="7">
    <source>
        <dbReference type="EMBL" id="PVX51917.1"/>
    </source>
</evidence>
<reference evidence="7 8" key="1">
    <citation type="submission" date="2018-05" db="EMBL/GenBank/DDBJ databases">
        <title>Genomic Encyclopedia of Type Strains, Phase IV (KMG-IV): sequencing the most valuable type-strain genomes for metagenomic binning, comparative biology and taxonomic classification.</title>
        <authorList>
            <person name="Goeker M."/>
        </authorList>
    </citation>
    <scope>NUCLEOTIDE SEQUENCE [LARGE SCALE GENOMIC DNA]</scope>
    <source>
        <strain evidence="7 8">DSM 28579</strain>
    </source>
</reference>
<dbReference type="SUPFAM" id="SSF109755">
    <property type="entry name" value="PhoU-like"/>
    <property type="match status" value="1"/>
</dbReference>
<keyword evidence="4 6" id="KW-1133">Transmembrane helix</keyword>
<evidence type="ECO:0000256" key="2">
    <source>
        <dbReference type="ARBA" id="ARBA00022448"/>
    </source>
</evidence>
<dbReference type="InterPro" id="IPR001204">
    <property type="entry name" value="Phos_transporter"/>
</dbReference>
<dbReference type="InterPro" id="IPR038078">
    <property type="entry name" value="PhoU-like_sf"/>
</dbReference>
<comment type="caution">
    <text evidence="7">The sequence shown here is derived from an EMBL/GenBank/DDBJ whole genome shotgun (WGS) entry which is preliminary data.</text>
</comment>
<keyword evidence="6" id="KW-0592">Phosphate transport</keyword>
<name>A0A7L4URR9_BALHA</name>
<dbReference type="Gene3D" id="1.20.58.220">
    <property type="entry name" value="Phosphate transport system protein phou homolog 2, domain 2"/>
    <property type="match status" value="1"/>
</dbReference>